<dbReference type="AlphaFoldDB" id="A0A4P9TBA9"/>
<accession>A0A4P9TBA9</accession>
<proteinExistence type="predicted"/>
<evidence type="ECO:0000313" key="2">
    <source>
        <dbReference type="Proteomes" id="UP000307562"/>
    </source>
</evidence>
<reference evidence="2" key="1">
    <citation type="submission" date="2019-05" db="EMBL/GenBank/DDBJ databases">
        <title>Complete Genome Sequence and Methylation Pattern of the Halophilic Archaeon Natrinema pallidum BOL6-1.</title>
        <authorList>
            <person name="DasSarma P."/>
            <person name="DasSarma B.P."/>
            <person name="DasSarma S.L."/>
            <person name="Martinez F.L."/>
            <person name="Guzman D."/>
            <person name="Roberts R.J."/>
            <person name="DasSarma S."/>
        </authorList>
    </citation>
    <scope>NUCLEOTIDE SEQUENCE [LARGE SCALE GENOMIC DNA]</scope>
    <source>
        <strain evidence="2">BOL6-1</strain>
    </source>
</reference>
<evidence type="ECO:0000313" key="1">
    <source>
        <dbReference type="EMBL" id="QCW01901.1"/>
    </source>
</evidence>
<dbReference type="EMBL" id="CP040637">
    <property type="protein sequence ID" value="QCW01901.1"/>
    <property type="molecule type" value="Genomic_DNA"/>
</dbReference>
<name>A0A4P9TBA9_9EURY</name>
<dbReference type="GeneID" id="96154497"/>
<dbReference type="KEGG" id="npl:FGF80_00990"/>
<gene>
    <name evidence="1" type="ORF">FGF80_00990</name>
</gene>
<dbReference type="Proteomes" id="UP000307562">
    <property type="component" value="Chromosome"/>
</dbReference>
<dbReference type="RefSeq" id="WP_138651705.1">
    <property type="nucleotide sequence ID" value="NZ_CP040637.1"/>
</dbReference>
<organism evidence="1 2">
    <name type="scientific">Natrinema pallidum</name>
    <dbReference type="NCBI Taxonomy" id="69527"/>
    <lineage>
        <taxon>Archaea</taxon>
        <taxon>Methanobacteriati</taxon>
        <taxon>Methanobacteriota</taxon>
        <taxon>Stenosarchaea group</taxon>
        <taxon>Halobacteria</taxon>
        <taxon>Halobacteriales</taxon>
        <taxon>Natrialbaceae</taxon>
        <taxon>Natrinema</taxon>
    </lineage>
</organism>
<protein>
    <submittedName>
        <fullName evidence="1">Uncharacterized protein</fullName>
    </submittedName>
</protein>
<keyword evidence="2" id="KW-1185">Reference proteome</keyword>
<sequence>MSEKPDDETWYEYLYGDGEVDGGREEFGEEMASEVKEALQQSELDESRYEVEAGQRPNITASGWEMVEQEDVVELRDVLREAGIGDESVGVYVTPRDSQGEIGELPPDHAPGDIEYEVFVNLKRNQEAIDDGAANALNG</sequence>